<dbReference type="RefSeq" id="WP_192508033.1">
    <property type="nucleotide sequence ID" value="NZ_AQGV01000012.1"/>
</dbReference>
<gene>
    <name evidence="1" type="ORF">PAUR_a2520</name>
</gene>
<comment type="caution">
    <text evidence="1">The sequence shown here is derived from an EMBL/GenBank/DDBJ whole genome shotgun (WGS) entry which is preliminary data.</text>
</comment>
<dbReference type="Proteomes" id="UP000615755">
    <property type="component" value="Unassembled WGS sequence"/>
</dbReference>
<evidence type="ECO:0000313" key="1">
    <source>
        <dbReference type="EMBL" id="MBE0368811.1"/>
    </source>
</evidence>
<protein>
    <submittedName>
        <fullName evidence="1">Uncharacterized protein</fullName>
    </submittedName>
</protein>
<evidence type="ECO:0000313" key="2">
    <source>
        <dbReference type="Proteomes" id="UP000615755"/>
    </source>
</evidence>
<name>A0ABR9ECU2_9GAMM</name>
<reference evidence="1 2" key="1">
    <citation type="submission" date="2015-03" db="EMBL/GenBank/DDBJ databases">
        <title>Genome sequence of Pseudoalteromonas aurantia.</title>
        <authorList>
            <person name="Xie B.-B."/>
            <person name="Rong J.-C."/>
            <person name="Qin Q.-L."/>
            <person name="Zhang Y.-Z."/>
        </authorList>
    </citation>
    <scope>NUCLEOTIDE SEQUENCE [LARGE SCALE GENOMIC DNA]</scope>
    <source>
        <strain evidence="1 2">208</strain>
    </source>
</reference>
<accession>A0ABR9ECU2</accession>
<dbReference type="EMBL" id="AQGV01000012">
    <property type="protein sequence ID" value="MBE0368811.1"/>
    <property type="molecule type" value="Genomic_DNA"/>
</dbReference>
<keyword evidence="2" id="KW-1185">Reference proteome</keyword>
<organism evidence="1 2">
    <name type="scientific">Pseudoalteromonas aurantia 208</name>
    <dbReference type="NCBI Taxonomy" id="1314867"/>
    <lineage>
        <taxon>Bacteria</taxon>
        <taxon>Pseudomonadati</taxon>
        <taxon>Pseudomonadota</taxon>
        <taxon>Gammaproteobacteria</taxon>
        <taxon>Alteromonadales</taxon>
        <taxon>Pseudoalteromonadaceae</taxon>
        <taxon>Pseudoalteromonas</taxon>
    </lineage>
</organism>
<sequence>MSIITSVPQNSFIDTARLCIKQINESLSSPNYIHLTSNTPFILHGAYKNDSACIPLTFIGVNESQLLSHSQFTGHLIDLTNEIRSQEYMDEALLIILITRRNSQPMLALFSEFETLNRQLPSIDILARMITCTEMAKLFQRQYLQQ</sequence>
<proteinExistence type="predicted"/>